<keyword evidence="3" id="KW-0472">Membrane</keyword>
<sequence>MSEMRPRPAGVFSNAVVFLATAVVQSRPRFTEGPESRLLGPYLSCWDYWTLVMVVVEFPVHVYCGDINITESLDTTSAANPIGDYYLASRSPAKFVCKMPLAAVQEEQEKPLTGQYDNEYDSEEEESQASRRRRQSSWRENIGCTLSLLVVTSIVSAVMGALLASRNVDLDKRCSAYTSQYSPVLKDVKIKYDVVAFNGSFKAQTIYRQNASPEVDAAWEALGLDSRAGVIPLSEGPASGLTPHHVQVSEKHGGGYFVNVEGMHHLHCLNLLRKGLWYNYDYYHELGEHAFKNEEPILRLHVSHCLDTLRQVLMCNMDTGVLGQVWYGHPEGPQAFPDFQSRHQCKNFEEIRDWAVALQAPPAEELPVDYMKSPLAGDVMPGDM</sequence>
<organism evidence="4 5">
    <name type="scientific">Apiospora phragmitis</name>
    <dbReference type="NCBI Taxonomy" id="2905665"/>
    <lineage>
        <taxon>Eukaryota</taxon>
        <taxon>Fungi</taxon>
        <taxon>Dikarya</taxon>
        <taxon>Ascomycota</taxon>
        <taxon>Pezizomycotina</taxon>
        <taxon>Sordariomycetes</taxon>
        <taxon>Xylariomycetidae</taxon>
        <taxon>Amphisphaeriales</taxon>
        <taxon>Apiosporaceae</taxon>
        <taxon>Apiospora</taxon>
    </lineage>
</organism>
<keyword evidence="5" id="KW-1185">Reference proteome</keyword>
<proteinExistence type="inferred from homology"/>
<dbReference type="Pfam" id="PF11807">
    <property type="entry name" value="UstYa"/>
    <property type="match status" value="1"/>
</dbReference>
<evidence type="ECO:0000256" key="2">
    <source>
        <dbReference type="SAM" id="MobiDB-lite"/>
    </source>
</evidence>
<dbReference type="Proteomes" id="UP001480595">
    <property type="component" value="Unassembled WGS sequence"/>
</dbReference>
<feature type="transmembrane region" description="Helical" evidence="3">
    <location>
        <begin position="141"/>
        <end position="164"/>
    </location>
</feature>
<dbReference type="GeneID" id="92099520"/>
<evidence type="ECO:0000313" key="5">
    <source>
        <dbReference type="Proteomes" id="UP001480595"/>
    </source>
</evidence>
<evidence type="ECO:0000256" key="3">
    <source>
        <dbReference type="SAM" id="Phobius"/>
    </source>
</evidence>
<evidence type="ECO:0008006" key="6">
    <source>
        <dbReference type="Google" id="ProtNLM"/>
    </source>
</evidence>
<gene>
    <name evidence="4" type="ORF">PG994_015048</name>
</gene>
<dbReference type="PANTHER" id="PTHR33365:SF13">
    <property type="entry name" value="TAT PATHWAY SIGNAL SEQUENCE"/>
    <property type="match status" value="1"/>
</dbReference>
<dbReference type="EMBL" id="JAQQWL010000016">
    <property type="protein sequence ID" value="KAK8038281.1"/>
    <property type="molecule type" value="Genomic_DNA"/>
</dbReference>
<name>A0ABR1SVB8_9PEZI</name>
<dbReference type="PANTHER" id="PTHR33365">
    <property type="entry name" value="YALI0B05434P"/>
    <property type="match status" value="1"/>
</dbReference>
<keyword evidence="3" id="KW-0812">Transmembrane</keyword>
<accession>A0ABR1SVB8</accession>
<feature type="region of interest" description="Disordered" evidence="2">
    <location>
        <begin position="112"/>
        <end position="134"/>
    </location>
</feature>
<reference evidence="4 5" key="1">
    <citation type="submission" date="2023-01" db="EMBL/GenBank/DDBJ databases">
        <title>Analysis of 21 Apiospora genomes using comparative genomics revels a genus with tremendous synthesis potential of carbohydrate active enzymes and secondary metabolites.</title>
        <authorList>
            <person name="Sorensen T."/>
        </authorList>
    </citation>
    <scope>NUCLEOTIDE SEQUENCE [LARGE SCALE GENOMIC DNA]</scope>
    <source>
        <strain evidence="4 5">CBS 135458</strain>
    </source>
</reference>
<keyword evidence="3" id="KW-1133">Transmembrane helix</keyword>
<dbReference type="RefSeq" id="XP_066708133.1">
    <property type="nucleotide sequence ID" value="XM_066866457.1"/>
</dbReference>
<comment type="caution">
    <text evidence="4">The sequence shown here is derived from an EMBL/GenBank/DDBJ whole genome shotgun (WGS) entry which is preliminary data.</text>
</comment>
<comment type="similarity">
    <text evidence="1">Belongs to the ustYa family.</text>
</comment>
<protein>
    <recommendedName>
        <fullName evidence="6">Tat pathway signal sequence</fullName>
    </recommendedName>
</protein>
<evidence type="ECO:0000256" key="1">
    <source>
        <dbReference type="ARBA" id="ARBA00035112"/>
    </source>
</evidence>
<feature type="compositionally biased region" description="Acidic residues" evidence="2">
    <location>
        <begin position="118"/>
        <end position="127"/>
    </location>
</feature>
<evidence type="ECO:0000313" key="4">
    <source>
        <dbReference type="EMBL" id="KAK8038281.1"/>
    </source>
</evidence>
<dbReference type="InterPro" id="IPR021765">
    <property type="entry name" value="UstYa-like"/>
</dbReference>